<dbReference type="Gene3D" id="3.40.50.300">
    <property type="entry name" value="P-loop containing nucleotide triphosphate hydrolases"/>
    <property type="match status" value="1"/>
</dbReference>
<sequence length="379" mass="42599">MSNRLIDLQHITKSFDGQMVLDDLNLYIRENEFLTLLGPSGCGKTTTLRIIGGFEQPDSGKVIFDGKDITTLAPNKRQLNTVFQKYALFTHMNIADNIAFGLRIRKKSEEYIREKVKYALRLVNLEGFENRMPDSLSGGQQQRIAIARAIVNEPKVLLLDEPLGALDLKLRKDMQYELIRLKNELGITFIYVTHDQEEALTMSDTIVVMNQGYIQQIGTPEDIYNEPTNAFVADFIGDSNIVDATMVKDKLVEIFGTRFACVDTGFGSNKPVDVVIRPEDLELYALPDGATAGSPEYEKVADKARELNPGFLEGTVTDLIFKGVHYEMDVEANGYTWLVHSTKLFPVGSRVLMNLDPFNIQIMNKPESEDEQAVNSTDL</sequence>
<comment type="similarity">
    <text evidence="7">Belongs to the ABC transporter superfamily. Spermidine/putrescine importer (TC 3.A.1.11.1) family.</text>
</comment>
<keyword evidence="3 7" id="KW-0547">Nucleotide-binding</keyword>
<evidence type="ECO:0000256" key="5">
    <source>
        <dbReference type="ARBA" id="ARBA00022967"/>
    </source>
</evidence>
<dbReference type="NCBIfam" id="TIGR01187">
    <property type="entry name" value="potA"/>
    <property type="match status" value="1"/>
</dbReference>
<keyword evidence="5 7" id="KW-1278">Translocase</keyword>
<keyword evidence="4 7" id="KW-0067">ATP-binding</keyword>
<dbReference type="InterPro" id="IPR005893">
    <property type="entry name" value="PotA-like"/>
</dbReference>
<proteinExistence type="inferred from homology"/>
<name>A0A6L5X858_9FIRM</name>
<dbReference type="Gene3D" id="2.40.50.100">
    <property type="match status" value="1"/>
</dbReference>
<dbReference type="InterPro" id="IPR050093">
    <property type="entry name" value="ABC_SmlMolc_Importer"/>
</dbReference>
<dbReference type="InterPro" id="IPR027417">
    <property type="entry name" value="P-loop_NTPase"/>
</dbReference>
<comment type="function">
    <text evidence="7">Part of the ABC transporter complex PotABCD involved in spermidine/putrescine import. Responsible for energy coupling to the transport system.</text>
</comment>
<dbReference type="RefSeq" id="WP_154525725.1">
    <property type="nucleotide sequence ID" value="NZ_JAXEDB010000151.1"/>
</dbReference>
<dbReference type="PROSITE" id="PS00211">
    <property type="entry name" value="ABC_TRANSPORTER_1"/>
    <property type="match status" value="1"/>
</dbReference>
<dbReference type="Pfam" id="PF00005">
    <property type="entry name" value="ABC_tran"/>
    <property type="match status" value="1"/>
</dbReference>
<dbReference type="AlphaFoldDB" id="A0A6L5X858"/>
<keyword evidence="6 7" id="KW-0472">Membrane</keyword>
<gene>
    <name evidence="7" type="primary">potA</name>
    <name evidence="9" type="ORF">FYJ35_08940</name>
</gene>
<dbReference type="GO" id="GO:0005524">
    <property type="term" value="F:ATP binding"/>
    <property type="evidence" value="ECO:0007669"/>
    <property type="project" value="UniProtKB-KW"/>
</dbReference>
<dbReference type="InterPro" id="IPR003593">
    <property type="entry name" value="AAA+_ATPase"/>
</dbReference>
<dbReference type="PANTHER" id="PTHR42781:SF4">
    <property type="entry name" value="SPERMIDINE_PUTRESCINE IMPORT ATP-BINDING PROTEIN POTA"/>
    <property type="match status" value="1"/>
</dbReference>
<comment type="subunit">
    <text evidence="7">The complex is composed of two ATP-binding proteins (PotA), two transmembrane proteins (PotB and PotC) and a solute-binding protein (PotD).</text>
</comment>
<dbReference type="GO" id="GO:0015594">
    <property type="term" value="F:ABC-type putrescine transporter activity"/>
    <property type="evidence" value="ECO:0007669"/>
    <property type="project" value="InterPro"/>
</dbReference>
<comment type="catalytic activity">
    <reaction evidence="7">
        <text>ATP + H2O + polyamine-[polyamine-binding protein]Side 1 = ADP + phosphate + polyamineSide 2 + [polyamine-binding protein]Side 1.</text>
        <dbReference type="EC" id="7.6.2.11"/>
    </reaction>
</comment>
<evidence type="ECO:0000313" key="10">
    <source>
        <dbReference type="Proteomes" id="UP000481852"/>
    </source>
</evidence>
<dbReference type="EMBL" id="VULZ01000009">
    <property type="protein sequence ID" value="MSS15156.1"/>
    <property type="molecule type" value="Genomic_DNA"/>
</dbReference>
<feature type="domain" description="ABC transporter" evidence="8">
    <location>
        <begin position="6"/>
        <end position="236"/>
    </location>
</feature>
<dbReference type="CDD" id="cd03300">
    <property type="entry name" value="ABC_PotA_N"/>
    <property type="match status" value="1"/>
</dbReference>
<accession>A0A6L5X858</accession>
<dbReference type="PROSITE" id="PS50893">
    <property type="entry name" value="ABC_TRANSPORTER_2"/>
    <property type="match status" value="1"/>
</dbReference>
<dbReference type="EC" id="7.6.2.11" evidence="7"/>
<dbReference type="GO" id="GO:0016887">
    <property type="term" value="F:ATP hydrolysis activity"/>
    <property type="evidence" value="ECO:0007669"/>
    <property type="project" value="InterPro"/>
</dbReference>
<dbReference type="InterPro" id="IPR017879">
    <property type="entry name" value="PotA_ATP-bd"/>
</dbReference>
<dbReference type="InterPro" id="IPR017871">
    <property type="entry name" value="ABC_transporter-like_CS"/>
</dbReference>
<dbReference type="PANTHER" id="PTHR42781">
    <property type="entry name" value="SPERMIDINE/PUTRESCINE IMPORT ATP-BINDING PROTEIN POTA"/>
    <property type="match status" value="1"/>
</dbReference>
<dbReference type="InterPro" id="IPR003439">
    <property type="entry name" value="ABC_transporter-like_ATP-bd"/>
</dbReference>
<evidence type="ECO:0000256" key="6">
    <source>
        <dbReference type="ARBA" id="ARBA00023136"/>
    </source>
</evidence>
<evidence type="ECO:0000256" key="2">
    <source>
        <dbReference type="ARBA" id="ARBA00022475"/>
    </source>
</evidence>
<evidence type="ECO:0000259" key="8">
    <source>
        <dbReference type="PROSITE" id="PS50893"/>
    </source>
</evidence>
<evidence type="ECO:0000313" key="9">
    <source>
        <dbReference type="EMBL" id="MSS15156.1"/>
    </source>
</evidence>
<dbReference type="InterPro" id="IPR008995">
    <property type="entry name" value="Mo/tungstate-bd_C_term_dom"/>
</dbReference>
<keyword evidence="1 7" id="KW-0813">Transport</keyword>
<dbReference type="SMART" id="SM00382">
    <property type="entry name" value="AAA"/>
    <property type="match status" value="1"/>
</dbReference>
<dbReference type="GO" id="GO:0043190">
    <property type="term" value="C:ATP-binding cassette (ABC) transporter complex"/>
    <property type="evidence" value="ECO:0007669"/>
    <property type="project" value="InterPro"/>
</dbReference>
<evidence type="ECO:0000256" key="4">
    <source>
        <dbReference type="ARBA" id="ARBA00022840"/>
    </source>
</evidence>
<evidence type="ECO:0000256" key="7">
    <source>
        <dbReference type="RuleBase" id="RU364083"/>
    </source>
</evidence>
<dbReference type="SUPFAM" id="SSF52540">
    <property type="entry name" value="P-loop containing nucleoside triphosphate hydrolases"/>
    <property type="match status" value="1"/>
</dbReference>
<dbReference type="FunFam" id="3.40.50.300:FF:000133">
    <property type="entry name" value="Spermidine/putrescine import ATP-binding protein PotA"/>
    <property type="match status" value="1"/>
</dbReference>
<keyword evidence="2 7" id="KW-1003">Cell membrane</keyword>
<evidence type="ECO:0000256" key="3">
    <source>
        <dbReference type="ARBA" id="ARBA00022741"/>
    </source>
</evidence>
<protein>
    <recommendedName>
        <fullName evidence="7">Spermidine/putrescine import ATP-binding protein PotA</fullName>
        <ecNumber evidence="7">7.6.2.11</ecNumber>
    </recommendedName>
</protein>
<reference evidence="9 10" key="1">
    <citation type="submission" date="2019-08" db="EMBL/GenBank/DDBJ databases">
        <title>In-depth cultivation of the pig gut microbiome towards novel bacterial diversity and tailored functional studies.</title>
        <authorList>
            <person name="Wylensek D."/>
            <person name="Hitch T.C.A."/>
            <person name="Clavel T."/>
        </authorList>
    </citation>
    <scope>NUCLEOTIDE SEQUENCE [LARGE SCALE GENOMIC DNA]</scope>
    <source>
        <strain evidence="9 10">Oil+RF-744-WCA-WT-11</strain>
    </source>
</reference>
<dbReference type="SUPFAM" id="SSF50331">
    <property type="entry name" value="MOP-like"/>
    <property type="match status" value="1"/>
</dbReference>
<dbReference type="Proteomes" id="UP000481852">
    <property type="component" value="Unassembled WGS sequence"/>
</dbReference>
<evidence type="ECO:0000256" key="1">
    <source>
        <dbReference type="ARBA" id="ARBA00022448"/>
    </source>
</evidence>
<comment type="caution">
    <text evidence="9">The sequence shown here is derived from an EMBL/GenBank/DDBJ whole genome shotgun (WGS) entry which is preliminary data.</text>
</comment>
<keyword evidence="10" id="KW-1185">Reference proteome</keyword>
<organism evidence="9 10">
    <name type="scientific">Porcincola intestinalis</name>
    <dbReference type="NCBI Taxonomy" id="2606632"/>
    <lineage>
        <taxon>Bacteria</taxon>
        <taxon>Bacillati</taxon>
        <taxon>Bacillota</taxon>
        <taxon>Clostridia</taxon>
        <taxon>Lachnospirales</taxon>
        <taxon>Lachnospiraceae</taxon>
        <taxon>Porcincola</taxon>
    </lineage>
</organism>